<dbReference type="AlphaFoldDB" id="A0A7Y9XBP8"/>
<dbReference type="Proteomes" id="UP000584931">
    <property type="component" value="Unassembled WGS sequence"/>
</dbReference>
<gene>
    <name evidence="2" type="ORF">HNR06_000924</name>
</gene>
<organism evidence="2 3">
    <name type="scientific">Nocardiopsis sinuspersici</name>
    <dbReference type="NCBI Taxonomy" id="501010"/>
    <lineage>
        <taxon>Bacteria</taxon>
        <taxon>Bacillati</taxon>
        <taxon>Actinomycetota</taxon>
        <taxon>Actinomycetes</taxon>
        <taxon>Streptosporangiales</taxon>
        <taxon>Nocardiopsidaceae</taxon>
        <taxon>Nocardiopsis</taxon>
    </lineage>
</organism>
<proteinExistence type="predicted"/>
<comment type="caution">
    <text evidence="2">The sequence shown here is derived from an EMBL/GenBank/DDBJ whole genome shotgun (WGS) entry which is preliminary data.</text>
</comment>
<accession>A0A7Y9XBP8</accession>
<protein>
    <submittedName>
        <fullName evidence="2">Uncharacterized protein</fullName>
    </submittedName>
</protein>
<name>A0A7Y9XBP8_9ACTN</name>
<dbReference type="RefSeq" id="WP_337797800.1">
    <property type="nucleotide sequence ID" value="NZ_JACCHL010000001.1"/>
</dbReference>
<feature type="region of interest" description="Disordered" evidence="1">
    <location>
        <begin position="70"/>
        <end position="89"/>
    </location>
</feature>
<evidence type="ECO:0000256" key="1">
    <source>
        <dbReference type="SAM" id="MobiDB-lite"/>
    </source>
</evidence>
<dbReference type="EMBL" id="JACCHL010000001">
    <property type="protein sequence ID" value="NYH51335.1"/>
    <property type="molecule type" value="Genomic_DNA"/>
</dbReference>
<reference evidence="2 3" key="1">
    <citation type="submission" date="2020-07" db="EMBL/GenBank/DDBJ databases">
        <title>Sequencing the genomes of 1000 actinobacteria strains.</title>
        <authorList>
            <person name="Klenk H.-P."/>
        </authorList>
    </citation>
    <scope>NUCLEOTIDE SEQUENCE [LARGE SCALE GENOMIC DNA]</scope>
    <source>
        <strain evidence="2 3">DSM 45278</strain>
    </source>
</reference>
<evidence type="ECO:0000313" key="2">
    <source>
        <dbReference type="EMBL" id="NYH51335.1"/>
    </source>
</evidence>
<evidence type="ECO:0000313" key="3">
    <source>
        <dbReference type="Proteomes" id="UP000584931"/>
    </source>
</evidence>
<sequence>MDEPPRTPPSLSVPASPSSEELALDAYRGMWDVVVEGSHEGAVGHPDLAEYASGQALELTSAMLRGVRATGEPQMSPEAVETTDTPPSVSIEDCIDDSEWTVPEETAGLEEGSGRRLVTATVVAHDGRWLVEDLWLEDYGSC</sequence>